<reference evidence="1 2" key="1">
    <citation type="submission" date="2024-03" db="EMBL/GenBank/DDBJ databases">
        <title>Natural products discovery in diverse microorganisms through a two-stage MS feature dereplication strategy.</title>
        <authorList>
            <person name="Zhang R."/>
        </authorList>
    </citation>
    <scope>NUCLEOTIDE SEQUENCE [LARGE SCALE GENOMIC DNA]</scope>
    <source>
        <strain evidence="1 2">18930</strain>
    </source>
</reference>
<protein>
    <submittedName>
        <fullName evidence="1">Uncharacterized protein</fullName>
    </submittedName>
</protein>
<evidence type="ECO:0000313" key="2">
    <source>
        <dbReference type="Proteomes" id="UP001432000"/>
    </source>
</evidence>
<accession>A0ABZ2PMV6</accession>
<dbReference type="Proteomes" id="UP001432000">
    <property type="component" value="Chromosome"/>
</dbReference>
<dbReference type="RefSeq" id="WP_338891697.1">
    <property type="nucleotide sequence ID" value="NZ_CP147846.1"/>
</dbReference>
<proteinExistence type="predicted"/>
<organism evidence="1 2">
    <name type="scientific">Rhodococcus sovatensis</name>
    <dbReference type="NCBI Taxonomy" id="1805840"/>
    <lineage>
        <taxon>Bacteria</taxon>
        <taxon>Bacillati</taxon>
        <taxon>Actinomycetota</taxon>
        <taxon>Actinomycetes</taxon>
        <taxon>Mycobacteriales</taxon>
        <taxon>Nocardiaceae</taxon>
        <taxon>Rhodococcus</taxon>
    </lineage>
</organism>
<evidence type="ECO:0000313" key="1">
    <source>
        <dbReference type="EMBL" id="WXG70349.1"/>
    </source>
</evidence>
<dbReference type="EMBL" id="CP147846">
    <property type="protein sequence ID" value="WXG70349.1"/>
    <property type="molecule type" value="Genomic_DNA"/>
</dbReference>
<keyword evidence="2" id="KW-1185">Reference proteome</keyword>
<name>A0ABZ2PMV6_9NOCA</name>
<sequence>MVDDVESGRPLSALPPNVAGLLFSAIESAPTPAVRTALERERDLLEVLAVSGKAPEELLSFYAASIADDEQRSRYSELLAEWSNLEGKTLDSAEPEIERLSQTLMAWFEEADPFAAVDFDTTQSSETSVPIPLDEIIPDPAQREVVSRVQRALVSKSIPAKGVS</sequence>
<gene>
    <name evidence="1" type="ORF">WDS16_07525</name>
</gene>